<sequence length="49" mass="5477">MAPKILLLFCNRESAAKDFSKFLAVGLFAHAVKELNITAELNNTTKRLQ</sequence>
<reference evidence="1" key="1">
    <citation type="submission" date="2018-12" db="EMBL/GenBank/DDBJ databases">
        <authorList>
            <person name="Will S."/>
            <person name="Neumann-Schaal M."/>
            <person name="Henke P."/>
        </authorList>
    </citation>
    <scope>NUCLEOTIDE SEQUENCE</scope>
    <source>
        <strain evidence="1">PCC 7102</strain>
    </source>
</reference>
<name>A0A3S1A995_9CYAN</name>
<gene>
    <name evidence="1" type="ORF">DSM106972_087710</name>
</gene>
<evidence type="ECO:0000313" key="1">
    <source>
        <dbReference type="EMBL" id="RUS96229.1"/>
    </source>
</evidence>
<accession>A0A3S1A995</accession>
<keyword evidence="2" id="KW-1185">Reference proteome</keyword>
<reference evidence="1" key="2">
    <citation type="journal article" date="2019" name="Genome Biol. Evol.">
        <title>Day and night: Metabolic profiles and evolutionary relationships of six axenic non-marine cyanobacteria.</title>
        <authorList>
            <person name="Will S.E."/>
            <person name="Henke P."/>
            <person name="Boedeker C."/>
            <person name="Huang S."/>
            <person name="Brinkmann H."/>
            <person name="Rohde M."/>
            <person name="Jarek M."/>
            <person name="Friedl T."/>
            <person name="Seufert S."/>
            <person name="Schumacher M."/>
            <person name="Overmann J."/>
            <person name="Neumann-Schaal M."/>
            <person name="Petersen J."/>
        </authorList>
    </citation>
    <scope>NUCLEOTIDE SEQUENCE [LARGE SCALE GENOMIC DNA]</scope>
    <source>
        <strain evidence="1">PCC 7102</strain>
    </source>
</reference>
<evidence type="ECO:0000313" key="2">
    <source>
        <dbReference type="Proteomes" id="UP000271624"/>
    </source>
</evidence>
<dbReference type="Proteomes" id="UP000271624">
    <property type="component" value="Unassembled WGS sequence"/>
</dbReference>
<dbReference type="EMBL" id="RSCL01000037">
    <property type="protein sequence ID" value="RUS96229.1"/>
    <property type="molecule type" value="Genomic_DNA"/>
</dbReference>
<dbReference type="AlphaFoldDB" id="A0A3S1A995"/>
<proteinExistence type="predicted"/>
<organism evidence="1 2">
    <name type="scientific">Dulcicalothrix desertica PCC 7102</name>
    <dbReference type="NCBI Taxonomy" id="232991"/>
    <lineage>
        <taxon>Bacteria</taxon>
        <taxon>Bacillati</taxon>
        <taxon>Cyanobacteriota</taxon>
        <taxon>Cyanophyceae</taxon>
        <taxon>Nostocales</taxon>
        <taxon>Calotrichaceae</taxon>
        <taxon>Dulcicalothrix</taxon>
    </lineage>
</organism>
<comment type="caution">
    <text evidence="1">The sequence shown here is derived from an EMBL/GenBank/DDBJ whole genome shotgun (WGS) entry which is preliminary data.</text>
</comment>
<protein>
    <submittedName>
        <fullName evidence="1">Uncharacterized protein</fullName>
    </submittedName>
</protein>